<dbReference type="EMBL" id="NCBC01000989">
    <property type="protein sequence ID" value="OYV71763.1"/>
    <property type="molecule type" value="Genomic_DNA"/>
</dbReference>
<name>A0A257SEY8_9PROT</name>
<dbReference type="Pfam" id="PF00216">
    <property type="entry name" value="Bac_DNA_binding"/>
    <property type="match status" value="1"/>
</dbReference>
<protein>
    <recommendedName>
        <fullName evidence="7">Integration host factor subunit beta</fullName>
    </recommendedName>
</protein>
<gene>
    <name evidence="5" type="ORF">B7Z70_15960</name>
</gene>
<dbReference type="CDD" id="cd13836">
    <property type="entry name" value="IHF_B"/>
    <property type="match status" value="1"/>
</dbReference>
<keyword evidence="3" id="KW-0238">DNA-binding</keyword>
<comment type="similarity">
    <text evidence="1 4">Belongs to the bacterial histone-like protein family.</text>
</comment>
<dbReference type="GO" id="GO:0030527">
    <property type="term" value="F:structural constituent of chromatin"/>
    <property type="evidence" value="ECO:0007669"/>
    <property type="project" value="InterPro"/>
</dbReference>
<dbReference type="GO" id="GO:0005829">
    <property type="term" value="C:cytosol"/>
    <property type="evidence" value="ECO:0007669"/>
    <property type="project" value="TreeGrafter"/>
</dbReference>
<sequence>MNKPDLAQHVTQSLRENGTYRLRPTDVKEAIDRILDMLTEALAEDQHIEIRDFGSFDIRVMPAKQSRNPKTGEPVWVPAKKTVHFKPGYQMRTQVTASVQHG</sequence>
<comment type="caution">
    <text evidence="5">The sequence shown here is derived from an EMBL/GenBank/DDBJ whole genome shotgun (WGS) entry which is preliminary data.</text>
</comment>
<evidence type="ECO:0000256" key="2">
    <source>
        <dbReference type="ARBA" id="ARBA00023067"/>
    </source>
</evidence>
<evidence type="ECO:0000256" key="3">
    <source>
        <dbReference type="ARBA" id="ARBA00023125"/>
    </source>
</evidence>
<dbReference type="AlphaFoldDB" id="A0A257SEY8"/>
<dbReference type="GO" id="GO:0003677">
    <property type="term" value="F:DNA binding"/>
    <property type="evidence" value="ECO:0007669"/>
    <property type="project" value="UniProtKB-KW"/>
</dbReference>
<evidence type="ECO:0000256" key="1">
    <source>
        <dbReference type="ARBA" id="ARBA00010529"/>
    </source>
</evidence>
<dbReference type="Gene3D" id="4.10.520.10">
    <property type="entry name" value="IHF-like DNA-binding proteins"/>
    <property type="match status" value="1"/>
</dbReference>
<dbReference type="PANTHER" id="PTHR33175:SF3">
    <property type="entry name" value="DNA-BINDING PROTEIN HU-BETA"/>
    <property type="match status" value="1"/>
</dbReference>
<dbReference type="GO" id="GO:0030261">
    <property type="term" value="P:chromosome condensation"/>
    <property type="evidence" value="ECO:0007669"/>
    <property type="project" value="UniProtKB-KW"/>
</dbReference>
<reference evidence="5 6" key="1">
    <citation type="submission" date="2017-03" db="EMBL/GenBank/DDBJ databases">
        <title>Lifting the veil on microbial sulfur biogeochemistry in mining wastewaters.</title>
        <authorList>
            <person name="Kantor R.S."/>
            <person name="Colenbrander Nelson T."/>
            <person name="Marshall S."/>
            <person name="Bennett D."/>
            <person name="Apte S."/>
            <person name="Camacho D."/>
            <person name="Thomas B.C."/>
            <person name="Warren L.A."/>
            <person name="Banfield J.F."/>
        </authorList>
    </citation>
    <scope>NUCLEOTIDE SEQUENCE [LARGE SCALE GENOMIC DNA]</scope>
    <source>
        <strain evidence="5">21-59-9</strain>
    </source>
</reference>
<evidence type="ECO:0008006" key="7">
    <source>
        <dbReference type="Google" id="ProtNLM"/>
    </source>
</evidence>
<evidence type="ECO:0000313" key="5">
    <source>
        <dbReference type="EMBL" id="OYV71763.1"/>
    </source>
</evidence>
<evidence type="ECO:0000313" key="6">
    <source>
        <dbReference type="Proteomes" id="UP000216779"/>
    </source>
</evidence>
<dbReference type="InterPro" id="IPR010992">
    <property type="entry name" value="IHF-like_DNA-bd_dom_sf"/>
</dbReference>
<dbReference type="InterPro" id="IPR000119">
    <property type="entry name" value="Hist_DNA-bd"/>
</dbReference>
<accession>A0A257SEY8</accession>
<dbReference type="PANTHER" id="PTHR33175">
    <property type="entry name" value="DNA-BINDING PROTEIN HU"/>
    <property type="match status" value="1"/>
</dbReference>
<dbReference type="Proteomes" id="UP000216779">
    <property type="component" value="Unassembled WGS sequence"/>
</dbReference>
<organism evidence="5 6">
    <name type="scientific">Acidithiobacillus ferrivorans</name>
    <dbReference type="NCBI Taxonomy" id="160808"/>
    <lineage>
        <taxon>Bacteria</taxon>
        <taxon>Pseudomonadati</taxon>
        <taxon>Pseudomonadota</taxon>
        <taxon>Acidithiobacillia</taxon>
        <taxon>Acidithiobacillales</taxon>
        <taxon>Acidithiobacillaceae</taxon>
        <taxon>Acidithiobacillus</taxon>
    </lineage>
</organism>
<keyword evidence="2" id="KW-0226">DNA condensation</keyword>
<dbReference type="SMART" id="SM00411">
    <property type="entry name" value="BHL"/>
    <property type="match status" value="1"/>
</dbReference>
<dbReference type="PRINTS" id="PR01727">
    <property type="entry name" value="DNABINDINGHU"/>
</dbReference>
<proteinExistence type="inferred from homology"/>
<evidence type="ECO:0000256" key="4">
    <source>
        <dbReference type="RuleBase" id="RU003939"/>
    </source>
</evidence>
<dbReference type="SUPFAM" id="SSF47729">
    <property type="entry name" value="IHF-like DNA-binding proteins"/>
    <property type="match status" value="1"/>
</dbReference>